<feature type="transmembrane region" description="Helical" evidence="6">
    <location>
        <begin position="48"/>
        <end position="73"/>
    </location>
</feature>
<sequence length="486" mass="54215">MSSDIKDDKSFEYNKEKVEEYDSEEITSVEFVKSAEEKAFLKKLNWRVLPVVFLIIFIQFCDKSALSVAAVLGIMEDANMDENQFAWLGSIFYLGFLVCQVPNSYLIQKFPVGRYLGVMLVVWGFVMAATAACNTYAQLLALRFLLGLFEGVTYPCVYIVMNTLYRRSEQSACWGFLGVGTGMGTVFGVIIAYGLYYMEGVGGFRAWRWGYIVFGILTVLIGILTFFCLIDDPHHKLLRLTEKEKEIVEERARDNCVVKVEEIKREQIREAIREPRLWLLLTANTLNCLQNGGLITFSTLLVKGLGFSSFVSILLQIPNGIAAAAFALGFVYIATRTKKITFTAVASSVVSLLGCVLMAVIPGTPKLAGFYLTWAMTGVGALIQTLVSNNVSGYTKRVFYNSMGMVAMTIGNFLGPLMMSGNQAPTYTGAMIGFSISNVGIISCLFAVYFILKRDNKRRLEHATETETDVYLDLTDKTDKNFVYKL</sequence>
<keyword evidence="3 6" id="KW-0812">Transmembrane</keyword>
<dbReference type="EMBL" id="BAABUK010000045">
    <property type="protein sequence ID" value="GAA5817603.1"/>
    <property type="molecule type" value="Genomic_DNA"/>
</dbReference>
<evidence type="ECO:0000256" key="2">
    <source>
        <dbReference type="ARBA" id="ARBA00022448"/>
    </source>
</evidence>
<protein>
    <recommendedName>
        <fullName evidence="7">Major facilitator superfamily (MFS) profile domain-containing protein</fullName>
    </recommendedName>
</protein>
<evidence type="ECO:0000256" key="3">
    <source>
        <dbReference type="ARBA" id="ARBA00022692"/>
    </source>
</evidence>
<feature type="domain" description="Major facilitator superfamily (MFS) profile" evidence="7">
    <location>
        <begin position="48"/>
        <end position="455"/>
    </location>
</feature>
<feature type="transmembrane region" description="Helical" evidence="6">
    <location>
        <begin position="431"/>
        <end position="452"/>
    </location>
</feature>
<feature type="transmembrane region" description="Helical" evidence="6">
    <location>
        <begin position="115"/>
        <end position="137"/>
    </location>
</feature>
<feature type="transmembrane region" description="Helical" evidence="6">
    <location>
        <begin position="313"/>
        <end position="333"/>
    </location>
</feature>
<evidence type="ECO:0000259" key="7">
    <source>
        <dbReference type="PROSITE" id="PS50850"/>
    </source>
</evidence>
<feature type="transmembrane region" description="Helical" evidence="6">
    <location>
        <begin position="277"/>
        <end position="301"/>
    </location>
</feature>
<comment type="subcellular location">
    <subcellularLocation>
        <location evidence="1">Membrane</location>
        <topology evidence="1">Multi-pass membrane protein</topology>
    </subcellularLocation>
</comment>
<feature type="transmembrane region" description="Helical" evidence="6">
    <location>
        <begin position="367"/>
        <end position="387"/>
    </location>
</feature>
<keyword evidence="9" id="KW-1185">Reference proteome</keyword>
<keyword evidence="5 6" id="KW-0472">Membrane</keyword>
<evidence type="ECO:0000313" key="9">
    <source>
        <dbReference type="Proteomes" id="UP001473302"/>
    </source>
</evidence>
<evidence type="ECO:0000256" key="6">
    <source>
        <dbReference type="SAM" id="Phobius"/>
    </source>
</evidence>
<organism evidence="8 9">
    <name type="scientific">Mucor flavus</name>
    <dbReference type="NCBI Taxonomy" id="439312"/>
    <lineage>
        <taxon>Eukaryota</taxon>
        <taxon>Fungi</taxon>
        <taxon>Fungi incertae sedis</taxon>
        <taxon>Mucoromycota</taxon>
        <taxon>Mucoromycotina</taxon>
        <taxon>Mucoromycetes</taxon>
        <taxon>Mucorales</taxon>
        <taxon>Mucorineae</taxon>
        <taxon>Mucoraceae</taxon>
        <taxon>Mucor</taxon>
    </lineage>
</organism>
<dbReference type="InterPro" id="IPR020846">
    <property type="entry name" value="MFS_dom"/>
</dbReference>
<evidence type="ECO:0000313" key="8">
    <source>
        <dbReference type="EMBL" id="GAA5817603.1"/>
    </source>
</evidence>
<evidence type="ECO:0000256" key="5">
    <source>
        <dbReference type="ARBA" id="ARBA00023136"/>
    </source>
</evidence>
<gene>
    <name evidence="8" type="ORF">MFLAVUS_011151</name>
</gene>
<feature type="transmembrane region" description="Helical" evidence="6">
    <location>
        <begin position="85"/>
        <end position="103"/>
    </location>
</feature>
<dbReference type="Gene3D" id="1.20.1250.20">
    <property type="entry name" value="MFS general substrate transporter like domains"/>
    <property type="match status" value="2"/>
</dbReference>
<feature type="transmembrane region" description="Helical" evidence="6">
    <location>
        <begin position="209"/>
        <end position="230"/>
    </location>
</feature>
<dbReference type="PANTHER" id="PTHR43791:SF36">
    <property type="entry name" value="TRANSPORTER, PUTATIVE (AFU_ORTHOLOGUE AFUA_6G08340)-RELATED"/>
    <property type="match status" value="1"/>
</dbReference>
<accession>A0ABP9ZER0</accession>
<dbReference type="Proteomes" id="UP001473302">
    <property type="component" value="Unassembled WGS sequence"/>
</dbReference>
<dbReference type="InterPro" id="IPR011701">
    <property type="entry name" value="MFS"/>
</dbReference>
<keyword evidence="4 6" id="KW-1133">Transmembrane helix</keyword>
<reference evidence="8 9" key="1">
    <citation type="submission" date="2024-04" db="EMBL/GenBank/DDBJ databases">
        <title>genome sequences of Mucor flavus KT1a and Helicostylum pulchrum KT1b strains isolated from the surface of a dry-aged beef.</title>
        <authorList>
            <person name="Toyotome T."/>
            <person name="Hosono M."/>
            <person name="Torimaru M."/>
            <person name="Fukuda K."/>
            <person name="Mikami N."/>
        </authorList>
    </citation>
    <scope>NUCLEOTIDE SEQUENCE [LARGE SCALE GENOMIC DNA]</scope>
    <source>
        <strain evidence="8 9">KT1a</strain>
    </source>
</reference>
<dbReference type="InterPro" id="IPR036259">
    <property type="entry name" value="MFS_trans_sf"/>
</dbReference>
<keyword evidence="2" id="KW-0813">Transport</keyword>
<name>A0ABP9ZER0_9FUNG</name>
<evidence type="ECO:0000256" key="1">
    <source>
        <dbReference type="ARBA" id="ARBA00004141"/>
    </source>
</evidence>
<dbReference type="SUPFAM" id="SSF103473">
    <property type="entry name" value="MFS general substrate transporter"/>
    <property type="match status" value="1"/>
</dbReference>
<comment type="caution">
    <text evidence="8">The sequence shown here is derived from an EMBL/GenBank/DDBJ whole genome shotgun (WGS) entry which is preliminary data.</text>
</comment>
<dbReference type="Pfam" id="PF07690">
    <property type="entry name" value="MFS_1"/>
    <property type="match status" value="1"/>
</dbReference>
<feature type="transmembrane region" description="Helical" evidence="6">
    <location>
        <begin position="143"/>
        <end position="161"/>
    </location>
</feature>
<feature type="transmembrane region" description="Helical" evidence="6">
    <location>
        <begin position="340"/>
        <end position="361"/>
    </location>
</feature>
<dbReference type="PANTHER" id="PTHR43791">
    <property type="entry name" value="PERMEASE-RELATED"/>
    <property type="match status" value="1"/>
</dbReference>
<proteinExistence type="predicted"/>
<feature type="transmembrane region" description="Helical" evidence="6">
    <location>
        <begin position="173"/>
        <end position="197"/>
    </location>
</feature>
<feature type="transmembrane region" description="Helical" evidence="6">
    <location>
        <begin position="399"/>
        <end position="419"/>
    </location>
</feature>
<dbReference type="PROSITE" id="PS50850">
    <property type="entry name" value="MFS"/>
    <property type="match status" value="1"/>
</dbReference>
<evidence type="ECO:0000256" key="4">
    <source>
        <dbReference type="ARBA" id="ARBA00022989"/>
    </source>
</evidence>